<dbReference type="EMBL" id="QGML01000409">
    <property type="protein sequence ID" value="TVY92015.1"/>
    <property type="molecule type" value="Genomic_DNA"/>
</dbReference>
<dbReference type="InterPro" id="IPR008271">
    <property type="entry name" value="Ser/Thr_kinase_AS"/>
</dbReference>
<dbReference type="SMART" id="SM00248">
    <property type="entry name" value="ANK"/>
    <property type="match status" value="15"/>
</dbReference>
<evidence type="ECO:0000256" key="1">
    <source>
        <dbReference type="ARBA" id="ARBA00022737"/>
    </source>
</evidence>
<dbReference type="InterPro" id="IPR000719">
    <property type="entry name" value="Prot_kinase_dom"/>
</dbReference>
<proteinExistence type="predicted"/>
<dbReference type="PANTHER" id="PTHR24198">
    <property type="entry name" value="ANKYRIN REPEAT AND PROTEIN KINASE DOMAIN-CONTAINING PROTEIN"/>
    <property type="match status" value="1"/>
</dbReference>
<keyword evidence="2 3" id="KW-0040">ANK repeat</keyword>
<dbReference type="GO" id="GO:0004672">
    <property type="term" value="F:protein kinase activity"/>
    <property type="evidence" value="ECO:0007669"/>
    <property type="project" value="InterPro"/>
</dbReference>
<dbReference type="Pfam" id="PF00069">
    <property type="entry name" value="Pkinase"/>
    <property type="match status" value="1"/>
</dbReference>
<organism evidence="6 7">
    <name type="scientific">Lachnellula willkommii</name>
    <dbReference type="NCBI Taxonomy" id="215461"/>
    <lineage>
        <taxon>Eukaryota</taxon>
        <taxon>Fungi</taxon>
        <taxon>Dikarya</taxon>
        <taxon>Ascomycota</taxon>
        <taxon>Pezizomycotina</taxon>
        <taxon>Leotiomycetes</taxon>
        <taxon>Helotiales</taxon>
        <taxon>Lachnaceae</taxon>
        <taxon>Lachnellula</taxon>
    </lineage>
</organism>
<name>A0A559MGC4_9HELO</name>
<dbReference type="SUPFAM" id="SSF56112">
    <property type="entry name" value="Protein kinase-like (PK-like)"/>
    <property type="match status" value="1"/>
</dbReference>
<feature type="compositionally biased region" description="Polar residues" evidence="4">
    <location>
        <begin position="525"/>
        <end position="534"/>
    </location>
</feature>
<dbReference type="Gene3D" id="1.25.40.20">
    <property type="entry name" value="Ankyrin repeat-containing domain"/>
    <property type="match status" value="4"/>
</dbReference>
<dbReference type="Pfam" id="PF00023">
    <property type="entry name" value="Ank"/>
    <property type="match status" value="2"/>
</dbReference>
<keyword evidence="7" id="KW-1185">Reference proteome</keyword>
<evidence type="ECO:0000259" key="5">
    <source>
        <dbReference type="PROSITE" id="PS50011"/>
    </source>
</evidence>
<feature type="repeat" description="ANK" evidence="3">
    <location>
        <begin position="967"/>
        <end position="999"/>
    </location>
</feature>
<dbReference type="InterPro" id="IPR036770">
    <property type="entry name" value="Ankyrin_rpt-contain_sf"/>
</dbReference>
<feature type="domain" description="Protein kinase" evidence="5">
    <location>
        <begin position="66"/>
        <end position="398"/>
    </location>
</feature>
<feature type="region of interest" description="Disordered" evidence="4">
    <location>
        <begin position="525"/>
        <end position="555"/>
    </location>
</feature>
<evidence type="ECO:0000313" key="7">
    <source>
        <dbReference type="Proteomes" id="UP000315522"/>
    </source>
</evidence>
<sequence>MDDNFGVISPGTTDTESWPTRLSRTRVSSVQTLSLSDSPDTVARTLEDVLCTVQQLGLKRYPFDSIESQDRVGEGESFCVDRCLHNRKVVAVKHIKLESLQPDDNAFNKRLRTVLNEIRIMQHTPLRDHPNTLSVLGYGWRTTGQTLLPYIVVEYGDHGSLRKYLSESPRSFKTKIILAGDVAAGITALHQCDIIHGDLKLDNCVVMQSWERPSATIAKICDFGHSIILAGDKKHLKYYGTAMYNSPEVETQDKYPLSAESFVKCDVWAYALTLWEILDNGNTYFKKDWRDYRPYAKSWPISLTSADQDTLIKEESPTPLDDDRHIFGTFDSKYLCALGKNFINSLYFGSAFADKACLRLFIHRALQADPLLRPSKIQLGPIMTKWNPSDINALHAKLAINTGTSEWTFDVLKPDQDKEILWDHQRQIFQDFEKIATLPKPGTESPAAAFQVAMCYLVGFGTCKNVSSAMEFLKVAEDLGHVAAKLFGPQLQSVITSDPSLSNSSYNSKVVRGLEVQPPNEAITLTFQPSSNDSPPYYESSQEDTPESSLSSHSPTGSSFFEVPLQDIMPSVVFQTYEELKQWVHASALDEENYRQCETAVLITPSSKMTILECAMLFRDSATVKLVLQRHPELINKRHLRDPLFVTACRTTNIGLVELLLQSGLDPFAADDDGDTLFHWLFMLGEEVGSLLPVLKRAIGAKYDFLDTPCRVTKTINPQWPLRLKGTPLAFAVSTGSIAAIKALLDLGANPTAPIQEPSESDDGTACWTPVHLSIKYHSLPMLYLLIASIETRRSSFFFVNTVKTAFSGAFSMSNRDEPLKSQTASAFQHLMNSSESPDTWQSVVGCILSFSSPVERMAVNGNNHESYLAKIIELLPTSCFTTPSKQGSMALMQAIDFHDISVATALLAAYPELAETPFRDPLDGKFIYPIHFASQIASHRDANDALDIVKALMRLDSKQSSVRDSQGRTPLHFAVTGSSDRATKWLIENGGSVNAITSDAWQTPLHVIRLTSSMNLLLDAGADIDQQDKLGCTLGHIAALAGQEHLVKAVIDRRAKIHIKDNAGRTMLHCAVTKRSPSIVSMLLKAGLDINAKTLEGNTPLHLAVQLYRSDILRLLIEQGADMSVRNGLDFTPLHRCVFTGDEITLRPLLDLIKARKPSLIQARDSKYRTPLHIAATLARSSAAAHLLSYGADPGSTEEDGNTPLHLVIASSDEDIQRSQGDRIEFCKSTCEYISTQNPESSPAPELLIKNKNGSTPWDLAYSGNHLLLVEIIFQYGGLEACCQFWYRGEYVGEYVGSLLLDAAVRAEAWDLVVLLLGLLSYEETAKRYRALSVEDLRVAVRMGDKMGVKQFLQMGVGIKVFDI</sequence>
<feature type="region of interest" description="Disordered" evidence="4">
    <location>
        <begin position="1"/>
        <end position="20"/>
    </location>
</feature>
<evidence type="ECO:0000256" key="4">
    <source>
        <dbReference type="SAM" id="MobiDB-lite"/>
    </source>
</evidence>
<feature type="repeat" description="ANK" evidence="3">
    <location>
        <begin position="1064"/>
        <end position="1096"/>
    </location>
</feature>
<dbReference type="InterPro" id="IPR011009">
    <property type="entry name" value="Kinase-like_dom_sf"/>
</dbReference>
<evidence type="ECO:0000256" key="3">
    <source>
        <dbReference type="PROSITE-ProRule" id="PRU00023"/>
    </source>
</evidence>
<dbReference type="GO" id="GO:0005524">
    <property type="term" value="F:ATP binding"/>
    <property type="evidence" value="ECO:0007669"/>
    <property type="project" value="InterPro"/>
</dbReference>
<feature type="repeat" description="ANK" evidence="3">
    <location>
        <begin position="1168"/>
        <end position="1200"/>
    </location>
</feature>
<feature type="repeat" description="ANK" evidence="3">
    <location>
        <begin position="1031"/>
        <end position="1063"/>
    </location>
</feature>
<comment type="caution">
    <text evidence="6">The sequence shown here is derived from an EMBL/GenBank/DDBJ whole genome shotgun (WGS) entry which is preliminary data.</text>
</comment>
<dbReference type="SUPFAM" id="SSF48403">
    <property type="entry name" value="Ankyrin repeat"/>
    <property type="match status" value="2"/>
</dbReference>
<dbReference type="Gene3D" id="1.10.510.10">
    <property type="entry name" value="Transferase(Phosphotransferase) domain 1"/>
    <property type="match status" value="1"/>
</dbReference>
<evidence type="ECO:0000256" key="2">
    <source>
        <dbReference type="ARBA" id="ARBA00023043"/>
    </source>
</evidence>
<reference evidence="6 7" key="1">
    <citation type="submission" date="2018-05" db="EMBL/GenBank/DDBJ databases">
        <title>Genome sequencing and assembly of the regulated plant pathogen Lachnellula willkommii and related sister species for the development of diagnostic species identification markers.</title>
        <authorList>
            <person name="Giroux E."/>
            <person name="Bilodeau G."/>
        </authorList>
    </citation>
    <scope>NUCLEOTIDE SEQUENCE [LARGE SCALE GENOMIC DNA]</scope>
    <source>
        <strain evidence="6 7">CBS 172.35</strain>
    </source>
</reference>
<dbReference type="SMART" id="SM00220">
    <property type="entry name" value="S_TKc"/>
    <property type="match status" value="1"/>
</dbReference>
<dbReference type="PROSITE" id="PS50011">
    <property type="entry name" value="PROTEIN_KINASE_DOM"/>
    <property type="match status" value="1"/>
</dbReference>
<gene>
    <name evidence="6" type="ORF">LAWI1_G006200</name>
</gene>
<dbReference type="InterPro" id="IPR002110">
    <property type="entry name" value="Ankyrin_rpt"/>
</dbReference>
<keyword evidence="1" id="KW-0677">Repeat</keyword>
<dbReference type="PROSITE" id="PS50297">
    <property type="entry name" value="ANK_REP_REGION"/>
    <property type="match status" value="4"/>
</dbReference>
<accession>A0A559MGC4</accession>
<dbReference type="PROSITE" id="PS00108">
    <property type="entry name" value="PROTEIN_KINASE_ST"/>
    <property type="match status" value="1"/>
</dbReference>
<dbReference type="PROSITE" id="PS50088">
    <property type="entry name" value="ANK_REPEAT"/>
    <property type="match status" value="5"/>
</dbReference>
<evidence type="ECO:0000313" key="6">
    <source>
        <dbReference type="EMBL" id="TVY92015.1"/>
    </source>
</evidence>
<dbReference type="Pfam" id="PF12796">
    <property type="entry name" value="Ank_2"/>
    <property type="match status" value="1"/>
</dbReference>
<feature type="repeat" description="ANK" evidence="3">
    <location>
        <begin position="1097"/>
        <end position="1129"/>
    </location>
</feature>
<feature type="compositionally biased region" description="Polar residues" evidence="4">
    <location>
        <begin position="10"/>
        <end position="20"/>
    </location>
</feature>
<protein>
    <submittedName>
        <fullName evidence="6">Putative ankyrin repeat protein</fullName>
    </submittedName>
</protein>
<dbReference type="PANTHER" id="PTHR24198:SF165">
    <property type="entry name" value="ANKYRIN REPEAT-CONTAINING PROTEIN-RELATED"/>
    <property type="match status" value="1"/>
</dbReference>
<dbReference type="Proteomes" id="UP000315522">
    <property type="component" value="Unassembled WGS sequence"/>
</dbReference>